<evidence type="ECO:0000313" key="3">
    <source>
        <dbReference type="Proteomes" id="UP000070565"/>
    </source>
</evidence>
<dbReference type="Proteomes" id="UP000070565">
    <property type="component" value="Unassembled WGS sequence"/>
</dbReference>
<dbReference type="AlphaFoldDB" id="A0A133VB63"/>
<sequence>MLNPLGPSVEGVSYSVGVILFILVEGLAYSLVVAYFIHRFVRKGARFTLDLFDGLETGFIDKLYHESVPRAVTSTFRNSFERFELPVVDKGFNEKLVDKILYAGELFGKIQTERINHYLIIFGLGILLSLVLIFGGLL</sequence>
<gene>
    <name evidence="2" type="ORF">AKJ45_00760</name>
</gene>
<keyword evidence="1" id="KW-0472">Membrane</keyword>
<accession>A0A133VB63</accession>
<feature type="transmembrane region" description="Helical" evidence="1">
    <location>
        <begin position="118"/>
        <end position="137"/>
    </location>
</feature>
<protein>
    <submittedName>
        <fullName evidence="2">Uncharacterized protein</fullName>
    </submittedName>
</protein>
<dbReference type="EMBL" id="LHXZ01000005">
    <property type="protein sequence ID" value="KXB03698.1"/>
    <property type="molecule type" value="Genomic_DNA"/>
</dbReference>
<keyword evidence="1" id="KW-0812">Transmembrane</keyword>
<evidence type="ECO:0000313" key="2">
    <source>
        <dbReference type="EMBL" id="KXB03698.1"/>
    </source>
</evidence>
<organism evidence="2 3">
    <name type="scientific">candidate division MSBL1 archaeon SCGC-AAA261F19</name>
    <dbReference type="NCBI Taxonomy" id="1698275"/>
    <lineage>
        <taxon>Archaea</taxon>
        <taxon>Methanobacteriati</taxon>
        <taxon>Methanobacteriota</taxon>
        <taxon>candidate division MSBL1</taxon>
    </lineage>
</organism>
<dbReference type="Gene3D" id="1.20.5.2700">
    <property type="match status" value="1"/>
</dbReference>
<keyword evidence="3" id="KW-1185">Reference proteome</keyword>
<comment type="caution">
    <text evidence="2">The sequence shown here is derived from an EMBL/GenBank/DDBJ whole genome shotgun (WGS) entry which is preliminary data.</text>
</comment>
<feature type="transmembrane region" description="Helical" evidence="1">
    <location>
        <begin position="12"/>
        <end position="37"/>
    </location>
</feature>
<name>A0A133VB63_9EURY</name>
<proteinExistence type="predicted"/>
<reference evidence="2 3" key="1">
    <citation type="journal article" date="2016" name="Sci. Rep.">
        <title>Metabolic traits of an uncultured archaeal lineage -MSBL1- from brine pools of the Red Sea.</title>
        <authorList>
            <person name="Mwirichia R."/>
            <person name="Alam I."/>
            <person name="Rashid M."/>
            <person name="Vinu M."/>
            <person name="Ba-Alawi W."/>
            <person name="Anthony Kamau A."/>
            <person name="Kamanda Ngugi D."/>
            <person name="Goker M."/>
            <person name="Klenk H.P."/>
            <person name="Bajic V."/>
            <person name="Stingl U."/>
        </authorList>
    </citation>
    <scope>NUCLEOTIDE SEQUENCE [LARGE SCALE GENOMIC DNA]</scope>
    <source>
        <strain evidence="2">SCGC-AAA261F19</strain>
    </source>
</reference>
<evidence type="ECO:0000256" key="1">
    <source>
        <dbReference type="SAM" id="Phobius"/>
    </source>
</evidence>
<keyword evidence="1" id="KW-1133">Transmembrane helix</keyword>